<proteinExistence type="predicted"/>
<dbReference type="GO" id="GO:0005975">
    <property type="term" value="P:carbohydrate metabolic process"/>
    <property type="evidence" value="ECO:0007669"/>
    <property type="project" value="InterPro"/>
</dbReference>
<dbReference type="InterPro" id="IPR012341">
    <property type="entry name" value="6hp_glycosidase-like_sf"/>
</dbReference>
<accession>A0A5P2AMH6</accession>
<dbReference type="Proteomes" id="UP000324106">
    <property type="component" value="Chromosome"/>
</dbReference>
<dbReference type="Gene3D" id="1.50.10.10">
    <property type="match status" value="1"/>
</dbReference>
<reference evidence="3 4" key="1">
    <citation type="submission" date="2018-05" db="EMBL/GenBank/DDBJ databases">
        <title>Streptomyces venezuelae.</title>
        <authorList>
            <person name="Kim W."/>
            <person name="Lee N."/>
            <person name="Cho B.-K."/>
        </authorList>
    </citation>
    <scope>NUCLEOTIDE SEQUENCE [LARGE SCALE GENOMIC DNA]</scope>
    <source>
        <strain evidence="3 4">ATCC 15068</strain>
    </source>
</reference>
<feature type="region of interest" description="Disordered" evidence="1">
    <location>
        <begin position="1"/>
        <end position="37"/>
    </location>
</feature>
<feature type="compositionally biased region" description="Pro residues" evidence="1">
    <location>
        <begin position="1"/>
        <end position="10"/>
    </location>
</feature>
<dbReference type="SUPFAM" id="SSF48208">
    <property type="entry name" value="Six-hairpin glycosidases"/>
    <property type="match status" value="1"/>
</dbReference>
<sequence>MALSPVPAPGRPAGHPMASPHGHPSGVGATPPRAVRPGELPSVHGALLCVALPALAVCAEHGQLTGDGPEGVYAAGRRLLSRCVLRVAGREPLALQGRMAGADRAVFLGVLRVPGDAGPDPGLAVERSRGADGSERITLRNATGRILRLPVEIALGTDLADLGAVASGRTGPDLTPSVHGTGLRWTAGDGRSVAVTADPPPMDSLAAAGVLRWEAELAPGAPFTIRLQVRGDRAAGSAAASGAGAGRPGGHLVAEARAEGDDPRPGELLRASVEDLRALLQRDPAHPADVHLAAGVPWRCGPVTAEALWAARMVLPLGTRLAATTLRALGRTQLQGTGPESGRLPGPLRDAGPHLPPRCTGVEATLAFPVVLAEARRWGLPAADLEELLPVAERCLGWLRRTAAGTSGLVPDPGPAGPWRAETQAHAHRAALLGADLLYACGRPGGDALRDGARTLRERFRREFWLDDRAGGRPAVARAPDGRAWSQLGGWAAHLLDTGLLGGGRYAQGLLDRAEAEQLARLLATPALDSGWGLRGLGTKEPGHNPFGHRAGAVRVHETAVAVAGLAAAGHEKEAASLLRGLLDASAAFAYRLPEMYAGEQRTAGGRPVPHPAACRPAAVAAAGAVQALVALAGIRPDVPGRSVSVHPMPSAPLGAIRLSGLVVAGEPFAVRVGRLGLGMVEEAAEGLQLGV</sequence>
<evidence type="ECO:0000256" key="1">
    <source>
        <dbReference type="SAM" id="MobiDB-lite"/>
    </source>
</evidence>
<organism evidence="3 4">
    <name type="scientific">Streptomyces venezuelae</name>
    <dbReference type="NCBI Taxonomy" id="54571"/>
    <lineage>
        <taxon>Bacteria</taxon>
        <taxon>Bacillati</taxon>
        <taxon>Actinomycetota</taxon>
        <taxon>Actinomycetes</taxon>
        <taxon>Kitasatosporales</taxon>
        <taxon>Streptomycetaceae</taxon>
        <taxon>Streptomyces</taxon>
    </lineage>
</organism>
<evidence type="ECO:0000259" key="2">
    <source>
        <dbReference type="Pfam" id="PF14742"/>
    </source>
</evidence>
<dbReference type="Pfam" id="PF14742">
    <property type="entry name" value="GDE_N_bis"/>
    <property type="match status" value="1"/>
</dbReference>
<dbReference type="InterPro" id="IPR008928">
    <property type="entry name" value="6-hairpin_glycosidase_sf"/>
</dbReference>
<evidence type="ECO:0000313" key="4">
    <source>
        <dbReference type="Proteomes" id="UP000324106"/>
    </source>
</evidence>
<feature type="domain" description="Putative glycogen debranching enzyme N-terminal" evidence="2">
    <location>
        <begin position="55"/>
        <end position="227"/>
    </location>
</feature>
<dbReference type="OrthoDB" id="9759959at2"/>
<protein>
    <submittedName>
        <fullName evidence="3">Glycogen debranching protein</fullName>
    </submittedName>
</protein>
<dbReference type="EMBL" id="CP029194">
    <property type="protein sequence ID" value="QES19413.1"/>
    <property type="molecule type" value="Genomic_DNA"/>
</dbReference>
<dbReference type="AlphaFoldDB" id="A0A5P2AMH6"/>
<evidence type="ECO:0000313" key="3">
    <source>
        <dbReference type="EMBL" id="QES19413.1"/>
    </source>
</evidence>
<name>A0A5P2AMH6_STRVZ</name>
<dbReference type="InterPro" id="IPR032856">
    <property type="entry name" value="GDE_N_bis"/>
</dbReference>
<gene>
    <name evidence="3" type="ORF">DEJ46_10150</name>
</gene>
<dbReference type="RefSeq" id="WP_150265370.1">
    <property type="nucleotide sequence ID" value="NZ_CP029194.1"/>
</dbReference>